<reference evidence="4" key="2">
    <citation type="submission" date="2020-09" db="EMBL/GenBank/DDBJ databases">
        <authorList>
            <person name="Sun Q."/>
            <person name="Zhou Y."/>
        </authorList>
    </citation>
    <scope>NUCLEOTIDE SEQUENCE</scope>
    <source>
        <strain evidence="4">CGMCC 1.15388</strain>
    </source>
</reference>
<proteinExistence type="predicted"/>
<sequence>MAPEPERTQKSRERILDAAADAFMLHGFRETTIDDVAQSIGATKGLIYYHFRSKLDILLAVYERGMERAEEKVQPHAQDSASPAERLRAMSVAHLVNIMTFLGYHHVIHQAVREQNSAAVKPRQREALDRLNEQRSQFEALFRAVIEEGIAEGSFRDADPALMARTLLSSINAVDNWFRPRADQSAEEIEELAGQIVDLILHGIR</sequence>
<dbReference type="GO" id="GO:0000976">
    <property type="term" value="F:transcription cis-regulatory region binding"/>
    <property type="evidence" value="ECO:0007669"/>
    <property type="project" value="TreeGrafter"/>
</dbReference>
<evidence type="ECO:0000259" key="3">
    <source>
        <dbReference type="PROSITE" id="PS50977"/>
    </source>
</evidence>
<dbReference type="SUPFAM" id="SSF48498">
    <property type="entry name" value="Tetracyclin repressor-like, C-terminal domain"/>
    <property type="match status" value="1"/>
</dbReference>
<dbReference type="PRINTS" id="PR00455">
    <property type="entry name" value="HTHTETR"/>
</dbReference>
<dbReference type="InterPro" id="IPR041490">
    <property type="entry name" value="KstR2_TetR_C"/>
</dbReference>
<dbReference type="Gene3D" id="1.10.10.60">
    <property type="entry name" value="Homeodomain-like"/>
    <property type="match status" value="1"/>
</dbReference>
<dbReference type="Gene3D" id="1.10.357.10">
    <property type="entry name" value="Tetracycline Repressor, domain 2"/>
    <property type="match status" value="1"/>
</dbReference>
<dbReference type="EMBL" id="BMIS01000005">
    <property type="protein sequence ID" value="GGE68534.1"/>
    <property type="molecule type" value="Genomic_DNA"/>
</dbReference>
<dbReference type="InterPro" id="IPR001647">
    <property type="entry name" value="HTH_TetR"/>
</dbReference>
<dbReference type="AlphaFoldDB" id="A0A917AQX3"/>
<name>A0A917AQX3_9MICC</name>
<dbReference type="PANTHER" id="PTHR30055:SF226">
    <property type="entry name" value="HTH-TYPE TRANSCRIPTIONAL REGULATOR PKSA"/>
    <property type="match status" value="1"/>
</dbReference>
<dbReference type="GO" id="GO:0003700">
    <property type="term" value="F:DNA-binding transcription factor activity"/>
    <property type="evidence" value="ECO:0007669"/>
    <property type="project" value="TreeGrafter"/>
</dbReference>
<protein>
    <submittedName>
        <fullName evidence="4">TetR family transcriptional regulator</fullName>
    </submittedName>
</protein>
<dbReference type="RefSeq" id="WP_229658884.1">
    <property type="nucleotide sequence ID" value="NZ_BMIS01000005.1"/>
</dbReference>
<comment type="caution">
    <text evidence="4">The sequence shown here is derived from an EMBL/GenBank/DDBJ whole genome shotgun (WGS) entry which is preliminary data.</text>
</comment>
<accession>A0A917AQX3</accession>
<dbReference type="PROSITE" id="PS01081">
    <property type="entry name" value="HTH_TETR_1"/>
    <property type="match status" value="1"/>
</dbReference>
<reference evidence="4" key="1">
    <citation type="journal article" date="2014" name="Int. J. Syst. Evol. Microbiol.">
        <title>Complete genome sequence of Corynebacterium casei LMG S-19264T (=DSM 44701T), isolated from a smear-ripened cheese.</title>
        <authorList>
            <consortium name="US DOE Joint Genome Institute (JGI-PGF)"/>
            <person name="Walter F."/>
            <person name="Albersmeier A."/>
            <person name="Kalinowski J."/>
            <person name="Ruckert C."/>
        </authorList>
    </citation>
    <scope>NUCLEOTIDE SEQUENCE</scope>
    <source>
        <strain evidence="4">CGMCC 1.15388</strain>
    </source>
</reference>
<dbReference type="Pfam" id="PF17932">
    <property type="entry name" value="TetR_C_24"/>
    <property type="match status" value="1"/>
</dbReference>
<evidence type="ECO:0000313" key="4">
    <source>
        <dbReference type="EMBL" id="GGE68534.1"/>
    </source>
</evidence>
<dbReference type="InterPro" id="IPR023772">
    <property type="entry name" value="DNA-bd_HTH_TetR-type_CS"/>
</dbReference>
<feature type="domain" description="HTH tetR-type" evidence="3">
    <location>
        <begin position="9"/>
        <end position="69"/>
    </location>
</feature>
<organism evidence="4 5">
    <name type="scientific">Nesterenkonia cremea</name>
    <dbReference type="NCBI Taxonomy" id="1882340"/>
    <lineage>
        <taxon>Bacteria</taxon>
        <taxon>Bacillati</taxon>
        <taxon>Actinomycetota</taxon>
        <taxon>Actinomycetes</taxon>
        <taxon>Micrococcales</taxon>
        <taxon>Micrococcaceae</taxon>
        <taxon>Nesterenkonia</taxon>
    </lineage>
</organism>
<evidence type="ECO:0000313" key="5">
    <source>
        <dbReference type="Proteomes" id="UP000633136"/>
    </source>
</evidence>
<dbReference type="InterPro" id="IPR050109">
    <property type="entry name" value="HTH-type_TetR-like_transc_reg"/>
</dbReference>
<dbReference type="InterPro" id="IPR036271">
    <property type="entry name" value="Tet_transcr_reg_TetR-rel_C_sf"/>
</dbReference>
<gene>
    <name evidence="4" type="ORF">GCM10011401_14880</name>
</gene>
<feature type="DNA-binding region" description="H-T-H motif" evidence="2">
    <location>
        <begin position="32"/>
        <end position="51"/>
    </location>
</feature>
<evidence type="ECO:0000256" key="1">
    <source>
        <dbReference type="ARBA" id="ARBA00023125"/>
    </source>
</evidence>
<evidence type="ECO:0000256" key="2">
    <source>
        <dbReference type="PROSITE-ProRule" id="PRU00335"/>
    </source>
</evidence>
<dbReference type="PANTHER" id="PTHR30055">
    <property type="entry name" value="HTH-TYPE TRANSCRIPTIONAL REGULATOR RUTR"/>
    <property type="match status" value="1"/>
</dbReference>
<keyword evidence="5" id="KW-1185">Reference proteome</keyword>
<dbReference type="PROSITE" id="PS50977">
    <property type="entry name" value="HTH_TETR_2"/>
    <property type="match status" value="1"/>
</dbReference>
<keyword evidence="1 2" id="KW-0238">DNA-binding</keyword>
<dbReference type="Pfam" id="PF00440">
    <property type="entry name" value="TetR_N"/>
    <property type="match status" value="1"/>
</dbReference>
<dbReference type="SUPFAM" id="SSF46689">
    <property type="entry name" value="Homeodomain-like"/>
    <property type="match status" value="1"/>
</dbReference>
<dbReference type="Proteomes" id="UP000633136">
    <property type="component" value="Unassembled WGS sequence"/>
</dbReference>
<dbReference type="InterPro" id="IPR009057">
    <property type="entry name" value="Homeodomain-like_sf"/>
</dbReference>